<dbReference type="STRING" id="1122133.SAMN02745157_4069"/>
<dbReference type="SUPFAM" id="SSF53067">
    <property type="entry name" value="Actin-like ATPase domain"/>
    <property type="match status" value="1"/>
</dbReference>
<reference evidence="1 2" key="1">
    <citation type="submission" date="2016-11" db="EMBL/GenBank/DDBJ databases">
        <authorList>
            <person name="Jaros S."/>
            <person name="Januszkiewicz K."/>
            <person name="Wedrychowicz H."/>
        </authorList>
    </citation>
    <scope>NUCLEOTIDE SEQUENCE [LARGE SCALE GENOMIC DNA]</scope>
    <source>
        <strain evidence="1 2">DSM 19436</strain>
    </source>
</reference>
<sequence length="232" mass="24851">MTGILAIDVGGTGLKAAVIDDKGALINERARVETPHPCPPSLFLDAIGGLVKGFPAYDRIAVGFPGVVRNGCILTAPNLGTEGWAGFDLAAALEKQLGHPVRIINDAEMQGMAIISGKGLEFVLTLGTGAGTALFRDGDLMPHMELAHHPIHDDKTYDEYLGNAAFEDKGKKHWNKRVEKAIDLIFTLLHFDQLHIGGGNAKHIETDTLPKNVTIASNEAGLEGGAFLWKKR</sequence>
<proteinExistence type="predicted"/>
<gene>
    <name evidence="1" type="ORF">SAMN02745157_4069</name>
</gene>
<keyword evidence="2" id="KW-1185">Reference proteome</keyword>
<dbReference type="CDD" id="cd24058">
    <property type="entry name" value="ASKHA_NBD_ROK_PPGK"/>
    <property type="match status" value="1"/>
</dbReference>
<organism evidence="1 2">
    <name type="scientific">Kaistia soli DSM 19436</name>
    <dbReference type="NCBI Taxonomy" id="1122133"/>
    <lineage>
        <taxon>Bacteria</taxon>
        <taxon>Pseudomonadati</taxon>
        <taxon>Pseudomonadota</taxon>
        <taxon>Alphaproteobacteria</taxon>
        <taxon>Hyphomicrobiales</taxon>
        <taxon>Kaistiaceae</taxon>
        <taxon>Kaistia</taxon>
    </lineage>
</organism>
<evidence type="ECO:0000313" key="1">
    <source>
        <dbReference type="EMBL" id="SHG34293.1"/>
    </source>
</evidence>
<keyword evidence="1" id="KW-0418">Kinase</keyword>
<dbReference type="InterPro" id="IPR000600">
    <property type="entry name" value="ROK"/>
</dbReference>
<dbReference type="Pfam" id="PF00480">
    <property type="entry name" value="ROK"/>
    <property type="match status" value="1"/>
</dbReference>
<accession>A0A1M5J2N4</accession>
<dbReference type="Gene3D" id="3.30.420.40">
    <property type="match status" value="2"/>
</dbReference>
<evidence type="ECO:0000313" key="2">
    <source>
        <dbReference type="Proteomes" id="UP000184485"/>
    </source>
</evidence>
<dbReference type="RefSeq" id="WP_244540302.1">
    <property type="nucleotide sequence ID" value="NZ_FQUP01000004.1"/>
</dbReference>
<dbReference type="EMBL" id="FQUP01000004">
    <property type="protein sequence ID" value="SHG34293.1"/>
    <property type="molecule type" value="Genomic_DNA"/>
</dbReference>
<keyword evidence="1" id="KW-0808">Transferase</keyword>
<dbReference type="PANTHER" id="PTHR18964">
    <property type="entry name" value="ROK (REPRESSOR, ORF, KINASE) FAMILY"/>
    <property type="match status" value="1"/>
</dbReference>
<name>A0A1M5J2N4_9HYPH</name>
<dbReference type="InterPro" id="IPR043129">
    <property type="entry name" value="ATPase_NBD"/>
</dbReference>
<dbReference type="GO" id="GO:0016301">
    <property type="term" value="F:kinase activity"/>
    <property type="evidence" value="ECO:0007669"/>
    <property type="project" value="UniProtKB-KW"/>
</dbReference>
<dbReference type="Proteomes" id="UP000184485">
    <property type="component" value="Unassembled WGS sequence"/>
</dbReference>
<dbReference type="AlphaFoldDB" id="A0A1M5J2N4"/>
<protein>
    <submittedName>
        <fullName evidence="1">Polyphosphate glucokinase</fullName>
    </submittedName>
</protein>